<dbReference type="EMBL" id="UYYB01095761">
    <property type="protein sequence ID" value="VDM75733.1"/>
    <property type="molecule type" value="Genomic_DNA"/>
</dbReference>
<gene>
    <name evidence="1" type="ORF">SVUK_LOCUS10731</name>
</gene>
<dbReference type="AlphaFoldDB" id="A0A3P7J5H1"/>
<evidence type="ECO:0000313" key="2">
    <source>
        <dbReference type="Proteomes" id="UP000270094"/>
    </source>
</evidence>
<sequence length="87" mass="9899">MEKRMGDYIGYLTNSQVIDLIFEHLVDVVVVKRNDTMTKRTPFIKRLSTKLYSHDIKLSMMAIADEKFTRGITGGCSMSLCSSDTMN</sequence>
<name>A0A3P7J5H1_STRVU</name>
<dbReference type="Proteomes" id="UP000270094">
    <property type="component" value="Unassembled WGS sequence"/>
</dbReference>
<keyword evidence="2" id="KW-1185">Reference proteome</keyword>
<proteinExistence type="predicted"/>
<organism evidence="1 2">
    <name type="scientific">Strongylus vulgaris</name>
    <name type="common">Blood worm</name>
    <dbReference type="NCBI Taxonomy" id="40348"/>
    <lineage>
        <taxon>Eukaryota</taxon>
        <taxon>Metazoa</taxon>
        <taxon>Ecdysozoa</taxon>
        <taxon>Nematoda</taxon>
        <taxon>Chromadorea</taxon>
        <taxon>Rhabditida</taxon>
        <taxon>Rhabditina</taxon>
        <taxon>Rhabditomorpha</taxon>
        <taxon>Strongyloidea</taxon>
        <taxon>Strongylidae</taxon>
        <taxon>Strongylus</taxon>
    </lineage>
</organism>
<evidence type="ECO:0000313" key="1">
    <source>
        <dbReference type="EMBL" id="VDM75733.1"/>
    </source>
</evidence>
<accession>A0A3P7J5H1</accession>
<protein>
    <submittedName>
        <fullName evidence="1">Uncharacterized protein</fullName>
    </submittedName>
</protein>
<reference evidence="1 2" key="1">
    <citation type="submission" date="2018-11" db="EMBL/GenBank/DDBJ databases">
        <authorList>
            <consortium name="Pathogen Informatics"/>
        </authorList>
    </citation>
    <scope>NUCLEOTIDE SEQUENCE [LARGE SCALE GENOMIC DNA]</scope>
</reference>